<dbReference type="OrthoDB" id="5894449at2759"/>
<keyword evidence="1" id="KW-0812">Transmembrane</keyword>
<reference evidence="2 3" key="1">
    <citation type="submission" date="2020-08" db="EMBL/GenBank/DDBJ databases">
        <authorList>
            <person name="Koutsovoulos G."/>
            <person name="Danchin GJ E."/>
        </authorList>
    </citation>
    <scope>NUCLEOTIDE SEQUENCE [LARGE SCALE GENOMIC DNA]</scope>
</reference>
<dbReference type="EMBL" id="CAJEWN010000088">
    <property type="protein sequence ID" value="CAD2161783.1"/>
    <property type="molecule type" value="Genomic_DNA"/>
</dbReference>
<protein>
    <submittedName>
        <fullName evidence="2">Uncharacterized protein</fullName>
    </submittedName>
</protein>
<accession>A0A6V7UN49</accession>
<dbReference type="AlphaFoldDB" id="A0A6V7UN49"/>
<name>A0A6V7UN49_MELEN</name>
<proteinExistence type="predicted"/>
<comment type="caution">
    <text evidence="2">The sequence shown here is derived from an EMBL/GenBank/DDBJ whole genome shotgun (WGS) entry which is preliminary data.</text>
</comment>
<dbReference type="Proteomes" id="UP000580250">
    <property type="component" value="Unassembled WGS sequence"/>
</dbReference>
<keyword evidence="1" id="KW-1133">Transmembrane helix</keyword>
<evidence type="ECO:0000313" key="2">
    <source>
        <dbReference type="EMBL" id="CAD2161783.1"/>
    </source>
</evidence>
<gene>
    <name evidence="2" type="ORF">MENT_LOCUS15038</name>
</gene>
<evidence type="ECO:0000256" key="1">
    <source>
        <dbReference type="SAM" id="Phobius"/>
    </source>
</evidence>
<keyword evidence="1" id="KW-0472">Membrane</keyword>
<evidence type="ECO:0000313" key="3">
    <source>
        <dbReference type="Proteomes" id="UP000580250"/>
    </source>
</evidence>
<sequence length="497" mass="58457">MQLDIILSFILIILFPKYLQISGMFTPHNRSRLSRTSSSIVTAISKSPRQIKALVTDLNRGCRSGSAMVVKEADEVWNRSEYTISYTELVRDLGEFGKDPYTKKLDDYYNFLHALKRNLTEQLVPVVELIKMIVEDYKKDEGRLSEMERNINDIKIQIEKDFYYVMENDEFMISKEENENIEDLISDYIHERTVYREEVEPLSSKYDKDFKKWLKEKRKLLVAVLSCYLDNDTIHELGQIDSLRKNYEDKIIQAKKLIGRCIESNEGRITSSLENDSTEERSLMQRITTQLGKLSNEVYLNLAKNIPTRKIRKNLRGCAYADYKWRDIIEFKKSVEKIRSDAEEVSIDANRVISGYSRMMSLLNMFRLEKENTALRLSYGDDGASSSEIKAEKDEELEYVNSLLAQAQNKPLIIYLIYVYEKKYLTFNTRKTILIKNEKLKECREEALKIYKGIYDVSMINEDDWTQTIIIMILKVCFLIENNIGFFRKIKKNFRKI</sequence>
<feature type="transmembrane region" description="Helical" evidence="1">
    <location>
        <begin position="465"/>
        <end position="487"/>
    </location>
</feature>
<organism evidence="2 3">
    <name type="scientific">Meloidogyne enterolobii</name>
    <name type="common">Root-knot nematode worm</name>
    <name type="synonym">Meloidogyne mayaguensis</name>
    <dbReference type="NCBI Taxonomy" id="390850"/>
    <lineage>
        <taxon>Eukaryota</taxon>
        <taxon>Metazoa</taxon>
        <taxon>Ecdysozoa</taxon>
        <taxon>Nematoda</taxon>
        <taxon>Chromadorea</taxon>
        <taxon>Rhabditida</taxon>
        <taxon>Tylenchina</taxon>
        <taxon>Tylenchomorpha</taxon>
        <taxon>Tylenchoidea</taxon>
        <taxon>Meloidogynidae</taxon>
        <taxon>Meloidogyninae</taxon>
        <taxon>Meloidogyne</taxon>
    </lineage>
</organism>